<reference evidence="8" key="1">
    <citation type="journal article" date="2019" name="Int. J. Syst. Evol. Microbiol.">
        <title>The Global Catalogue of Microorganisms (GCM) 10K type strain sequencing project: providing services to taxonomists for standard genome sequencing and annotation.</title>
        <authorList>
            <consortium name="The Broad Institute Genomics Platform"/>
            <consortium name="The Broad Institute Genome Sequencing Center for Infectious Disease"/>
            <person name="Wu L."/>
            <person name="Ma J."/>
        </authorList>
    </citation>
    <scope>NUCLEOTIDE SEQUENCE [LARGE SCALE GENOMIC DNA]</scope>
    <source>
        <strain evidence="8">JCM 17137</strain>
    </source>
</reference>
<dbReference type="PRINTS" id="PR00455">
    <property type="entry name" value="HTHTETR"/>
</dbReference>
<keyword evidence="3" id="KW-0804">Transcription</keyword>
<keyword evidence="8" id="KW-1185">Reference proteome</keyword>
<dbReference type="Pfam" id="PF00440">
    <property type="entry name" value="TetR_N"/>
    <property type="match status" value="1"/>
</dbReference>
<name>A0ABP7F2G3_9ACTN</name>
<comment type="caution">
    <text evidence="7">The sequence shown here is derived from an EMBL/GenBank/DDBJ whole genome shotgun (WGS) entry which is preliminary data.</text>
</comment>
<accession>A0ABP7F2G3</accession>
<organism evidence="7 8">
    <name type="scientific">Salinactinospora qingdaonensis</name>
    <dbReference type="NCBI Taxonomy" id="702744"/>
    <lineage>
        <taxon>Bacteria</taxon>
        <taxon>Bacillati</taxon>
        <taxon>Actinomycetota</taxon>
        <taxon>Actinomycetes</taxon>
        <taxon>Streptosporangiales</taxon>
        <taxon>Nocardiopsidaceae</taxon>
        <taxon>Salinactinospora</taxon>
    </lineage>
</organism>
<evidence type="ECO:0000256" key="5">
    <source>
        <dbReference type="SAM" id="MobiDB-lite"/>
    </source>
</evidence>
<dbReference type="InterPro" id="IPR009057">
    <property type="entry name" value="Homeodomain-like_sf"/>
</dbReference>
<dbReference type="PANTHER" id="PTHR30055">
    <property type="entry name" value="HTH-TYPE TRANSCRIPTIONAL REGULATOR RUTR"/>
    <property type="match status" value="1"/>
</dbReference>
<evidence type="ECO:0000256" key="1">
    <source>
        <dbReference type="ARBA" id="ARBA00023015"/>
    </source>
</evidence>
<proteinExistence type="predicted"/>
<dbReference type="InterPro" id="IPR041583">
    <property type="entry name" value="TetR_C_31"/>
</dbReference>
<sequence length="212" mass="22311">MGMPVETATQRGQQTRERLLRAATELIPVLGWSGVTTRKVAERAGLRPGLVHYHFPSVDDLLTEAALAFTRSALTGPLHLLDDAPDLASGIVALVEALDAYTGQDEASLLMVEAYLAATRDARLREGMAAALAEFRAAVRERLAGQVPDADSAAALLGAVLDGLILHRSLAPMPTTAATAAHLLRMIGLPTAAAEDPASPDEEPSSMREGES</sequence>
<evidence type="ECO:0000256" key="2">
    <source>
        <dbReference type="ARBA" id="ARBA00023125"/>
    </source>
</evidence>
<feature type="domain" description="HTH tetR-type" evidence="6">
    <location>
        <begin position="13"/>
        <end position="73"/>
    </location>
</feature>
<protein>
    <submittedName>
        <fullName evidence="7">TetR/AcrR family transcriptional regulator</fullName>
    </submittedName>
</protein>
<gene>
    <name evidence="7" type="ORF">GCM10022402_04300</name>
</gene>
<keyword evidence="2 4" id="KW-0238">DNA-binding</keyword>
<evidence type="ECO:0000256" key="3">
    <source>
        <dbReference type="ARBA" id="ARBA00023163"/>
    </source>
</evidence>
<evidence type="ECO:0000256" key="4">
    <source>
        <dbReference type="PROSITE-ProRule" id="PRU00335"/>
    </source>
</evidence>
<evidence type="ECO:0000313" key="8">
    <source>
        <dbReference type="Proteomes" id="UP001500908"/>
    </source>
</evidence>
<dbReference type="InterPro" id="IPR001647">
    <property type="entry name" value="HTH_TetR"/>
</dbReference>
<dbReference type="SUPFAM" id="SSF48498">
    <property type="entry name" value="Tetracyclin repressor-like, C-terminal domain"/>
    <property type="match status" value="1"/>
</dbReference>
<dbReference type="Gene3D" id="1.10.357.10">
    <property type="entry name" value="Tetracycline Repressor, domain 2"/>
    <property type="match status" value="1"/>
</dbReference>
<dbReference type="PROSITE" id="PS50977">
    <property type="entry name" value="HTH_TETR_2"/>
    <property type="match status" value="1"/>
</dbReference>
<dbReference type="InterPro" id="IPR050109">
    <property type="entry name" value="HTH-type_TetR-like_transc_reg"/>
</dbReference>
<dbReference type="Proteomes" id="UP001500908">
    <property type="component" value="Unassembled WGS sequence"/>
</dbReference>
<dbReference type="EMBL" id="BAABDD010000001">
    <property type="protein sequence ID" value="GAA3726709.1"/>
    <property type="molecule type" value="Genomic_DNA"/>
</dbReference>
<feature type="DNA-binding region" description="H-T-H motif" evidence="4">
    <location>
        <begin position="36"/>
        <end position="55"/>
    </location>
</feature>
<dbReference type="SUPFAM" id="SSF46689">
    <property type="entry name" value="Homeodomain-like"/>
    <property type="match status" value="1"/>
</dbReference>
<evidence type="ECO:0000259" key="6">
    <source>
        <dbReference type="PROSITE" id="PS50977"/>
    </source>
</evidence>
<dbReference type="InterPro" id="IPR036271">
    <property type="entry name" value="Tet_transcr_reg_TetR-rel_C_sf"/>
</dbReference>
<evidence type="ECO:0000313" key="7">
    <source>
        <dbReference type="EMBL" id="GAA3726709.1"/>
    </source>
</evidence>
<feature type="region of interest" description="Disordered" evidence="5">
    <location>
        <begin position="192"/>
        <end position="212"/>
    </location>
</feature>
<dbReference type="PANTHER" id="PTHR30055:SF234">
    <property type="entry name" value="HTH-TYPE TRANSCRIPTIONAL REGULATOR BETI"/>
    <property type="match status" value="1"/>
</dbReference>
<dbReference type="Pfam" id="PF17940">
    <property type="entry name" value="TetR_C_31"/>
    <property type="match status" value="1"/>
</dbReference>
<keyword evidence="1" id="KW-0805">Transcription regulation</keyword>